<feature type="non-terminal residue" evidence="2">
    <location>
        <position position="1"/>
    </location>
</feature>
<dbReference type="Proteomes" id="UP000059680">
    <property type="component" value="Chromosome 12"/>
</dbReference>
<organism evidence="2 3">
    <name type="scientific">Oryza sativa subsp. japonica</name>
    <name type="common">Rice</name>
    <dbReference type="NCBI Taxonomy" id="39947"/>
    <lineage>
        <taxon>Eukaryota</taxon>
        <taxon>Viridiplantae</taxon>
        <taxon>Streptophyta</taxon>
        <taxon>Embryophyta</taxon>
        <taxon>Tracheophyta</taxon>
        <taxon>Spermatophyta</taxon>
        <taxon>Magnoliopsida</taxon>
        <taxon>Liliopsida</taxon>
        <taxon>Poales</taxon>
        <taxon>Poaceae</taxon>
        <taxon>BOP clade</taxon>
        <taxon>Oryzoideae</taxon>
        <taxon>Oryzeae</taxon>
        <taxon>Oryzinae</taxon>
        <taxon>Oryza</taxon>
        <taxon>Oryza sativa</taxon>
    </lineage>
</organism>
<feature type="region of interest" description="Disordered" evidence="1">
    <location>
        <begin position="1"/>
        <end position="51"/>
    </location>
</feature>
<sequence length="165" mass="17529">LAPGLSAWLAGRPCRAGPRQDVGPRHRHHARASAGDRARRARAGGSAPSRGAHAVFASAHGSGSAGGTATWRLRTGGARAREEQARTLWDAWHARVGSEDHDADRSPDRCMLIGGVGGRRSVRRGGFGSTTWQASKRLPSVLRKNGWSGFHLGLGLTLRVFVTIS</sequence>
<gene>
    <name evidence="2" type="ordered locus">Os12g0447932</name>
    <name evidence="2" type="ORF">OSNPB_120447932</name>
</gene>
<dbReference type="EMBL" id="AP014968">
    <property type="protein sequence ID" value="BAT17013.1"/>
    <property type="molecule type" value="Genomic_DNA"/>
</dbReference>
<reference evidence="2 3" key="2">
    <citation type="journal article" date="2013" name="Plant Cell Physiol.">
        <title>Rice Annotation Project Database (RAP-DB): an integrative and interactive database for rice genomics.</title>
        <authorList>
            <person name="Sakai H."/>
            <person name="Lee S.S."/>
            <person name="Tanaka T."/>
            <person name="Numa H."/>
            <person name="Kim J."/>
            <person name="Kawahara Y."/>
            <person name="Wakimoto H."/>
            <person name="Yang C.C."/>
            <person name="Iwamoto M."/>
            <person name="Abe T."/>
            <person name="Yamada Y."/>
            <person name="Muto A."/>
            <person name="Inokuchi H."/>
            <person name="Ikemura T."/>
            <person name="Matsumoto T."/>
            <person name="Sasaki T."/>
            <person name="Itoh T."/>
        </authorList>
    </citation>
    <scope>NUCLEOTIDE SEQUENCE [LARGE SCALE GENOMIC DNA]</scope>
    <source>
        <strain evidence="3">cv. Nipponbare</strain>
    </source>
</reference>
<evidence type="ECO:0000313" key="3">
    <source>
        <dbReference type="Proteomes" id="UP000059680"/>
    </source>
</evidence>
<proteinExistence type="predicted"/>
<reference evidence="2 3" key="3">
    <citation type="journal article" date="2013" name="Rice">
        <title>Improvement of the Oryza sativa Nipponbare reference genome using next generation sequence and optical map data.</title>
        <authorList>
            <person name="Kawahara Y."/>
            <person name="de la Bastide M."/>
            <person name="Hamilton J.P."/>
            <person name="Kanamori H."/>
            <person name="McCombie W.R."/>
            <person name="Ouyang S."/>
            <person name="Schwartz D.C."/>
            <person name="Tanaka T."/>
            <person name="Wu J."/>
            <person name="Zhou S."/>
            <person name="Childs K.L."/>
            <person name="Davidson R.M."/>
            <person name="Lin H."/>
            <person name="Quesada-Ocampo L."/>
            <person name="Vaillancourt B."/>
            <person name="Sakai H."/>
            <person name="Lee S.S."/>
            <person name="Kim J."/>
            <person name="Numa H."/>
            <person name="Itoh T."/>
            <person name="Buell C.R."/>
            <person name="Matsumoto T."/>
        </authorList>
    </citation>
    <scope>NUCLEOTIDE SEQUENCE [LARGE SCALE GENOMIC DNA]</scope>
    <source>
        <strain evidence="3">cv. Nipponbare</strain>
    </source>
</reference>
<keyword evidence="3" id="KW-1185">Reference proteome</keyword>
<name>A0A0P0Y9W9_ORYSJ</name>
<evidence type="ECO:0000313" key="2">
    <source>
        <dbReference type="EMBL" id="BAT17013.1"/>
    </source>
</evidence>
<dbReference type="AlphaFoldDB" id="A0A0P0Y9W9"/>
<evidence type="ECO:0000256" key="1">
    <source>
        <dbReference type="SAM" id="MobiDB-lite"/>
    </source>
</evidence>
<dbReference type="Gramene" id="Os12t0447932-01">
    <property type="protein sequence ID" value="Os12t0447932-01"/>
    <property type="gene ID" value="Os12g0447932"/>
</dbReference>
<dbReference type="PaxDb" id="39947-A0A0P0Y9W9"/>
<reference evidence="3" key="1">
    <citation type="journal article" date="2005" name="Nature">
        <title>The map-based sequence of the rice genome.</title>
        <authorList>
            <consortium name="International rice genome sequencing project (IRGSP)"/>
            <person name="Matsumoto T."/>
            <person name="Wu J."/>
            <person name="Kanamori H."/>
            <person name="Katayose Y."/>
            <person name="Fujisawa M."/>
            <person name="Namiki N."/>
            <person name="Mizuno H."/>
            <person name="Yamamoto K."/>
            <person name="Antonio B.A."/>
            <person name="Baba T."/>
            <person name="Sakata K."/>
            <person name="Nagamura Y."/>
            <person name="Aoki H."/>
            <person name="Arikawa K."/>
            <person name="Arita K."/>
            <person name="Bito T."/>
            <person name="Chiden Y."/>
            <person name="Fujitsuka N."/>
            <person name="Fukunaka R."/>
            <person name="Hamada M."/>
            <person name="Harada C."/>
            <person name="Hayashi A."/>
            <person name="Hijishita S."/>
            <person name="Honda M."/>
            <person name="Hosokawa S."/>
            <person name="Ichikawa Y."/>
            <person name="Idonuma A."/>
            <person name="Iijima M."/>
            <person name="Ikeda M."/>
            <person name="Ikeno M."/>
            <person name="Ito K."/>
            <person name="Ito S."/>
            <person name="Ito T."/>
            <person name="Ito Y."/>
            <person name="Ito Y."/>
            <person name="Iwabuchi A."/>
            <person name="Kamiya K."/>
            <person name="Karasawa W."/>
            <person name="Kurita K."/>
            <person name="Katagiri S."/>
            <person name="Kikuta A."/>
            <person name="Kobayashi H."/>
            <person name="Kobayashi N."/>
            <person name="Machita K."/>
            <person name="Maehara T."/>
            <person name="Masukawa M."/>
            <person name="Mizubayashi T."/>
            <person name="Mukai Y."/>
            <person name="Nagasaki H."/>
            <person name="Nagata Y."/>
            <person name="Naito S."/>
            <person name="Nakashima M."/>
            <person name="Nakama Y."/>
            <person name="Nakamichi Y."/>
            <person name="Nakamura M."/>
            <person name="Meguro A."/>
            <person name="Negishi M."/>
            <person name="Ohta I."/>
            <person name="Ohta T."/>
            <person name="Okamoto M."/>
            <person name="Ono N."/>
            <person name="Saji S."/>
            <person name="Sakaguchi M."/>
            <person name="Sakai K."/>
            <person name="Shibata M."/>
            <person name="Shimokawa T."/>
            <person name="Song J."/>
            <person name="Takazaki Y."/>
            <person name="Terasawa K."/>
            <person name="Tsugane M."/>
            <person name="Tsuji K."/>
            <person name="Ueda S."/>
            <person name="Waki K."/>
            <person name="Yamagata H."/>
            <person name="Yamamoto M."/>
            <person name="Yamamoto S."/>
            <person name="Yamane H."/>
            <person name="Yoshiki S."/>
            <person name="Yoshihara R."/>
            <person name="Yukawa K."/>
            <person name="Zhong H."/>
            <person name="Yano M."/>
            <person name="Yuan Q."/>
            <person name="Ouyang S."/>
            <person name="Liu J."/>
            <person name="Jones K.M."/>
            <person name="Gansberger K."/>
            <person name="Moffat K."/>
            <person name="Hill J."/>
            <person name="Bera J."/>
            <person name="Fadrosh D."/>
            <person name="Jin S."/>
            <person name="Johri S."/>
            <person name="Kim M."/>
            <person name="Overton L."/>
            <person name="Reardon M."/>
            <person name="Tsitrin T."/>
            <person name="Vuong H."/>
            <person name="Weaver B."/>
            <person name="Ciecko A."/>
            <person name="Tallon L."/>
            <person name="Jackson J."/>
            <person name="Pai G."/>
            <person name="Aken S.V."/>
            <person name="Utterback T."/>
            <person name="Reidmuller S."/>
            <person name="Feldblyum T."/>
            <person name="Hsiao J."/>
            <person name="Zismann V."/>
            <person name="Iobst S."/>
            <person name="de Vazeille A.R."/>
            <person name="Buell C.R."/>
            <person name="Ying K."/>
            <person name="Li Y."/>
            <person name="Lu T."/>
            <person name="Huang Y."/>
            <person name="Zhao Q."/>
            <person name="Feng Q."/>
            <person name="Zhang L."/>
            <person name="Zhu J."/>
            <person name="Weng Q."/>
            <person name="Mu J."/>
            <person name="Lu Y."/>
            <person name="Fan D."/>
            <person name="Liu Y."/>
            <person name="Guan J."/>
            <person name="Zhang Y."/>
            <person name="Yu S."/>
            <person name="Liu X."/>
            <person name="Zhang Y."/>
            <person name="Hong G."/>
            <person name="Han B."/>
            <person name="Choisne N."/>
            <person name="Demange N."/>
            <person name="Orjeda G."/>
            <person name="Samain S."/>
            <person name="Cattolico L."/>
            <person name="Pelletier E."/>
            <person name="Couloux A."/>
            <person name="Segurens B."/>
            <person name="Wincker P."/>
            <person name="D'Hont A."/>
            <person name="Scarpelli C."/>
            <person name="Weissenbach J."/>
            <person name="Salanoubat M."/>
            <person name="Quetier F."/>
            <person name="Yu Y."/>
            <person name="Kim H.R."/>
            <person name="Rambo T."/>
            <person name="Currie J."/>
            <person name="Collura K."/>
            <person name="Luo M."/>
            <person name="Yang T."/>
            <person name="Ammiraju J.S.S."/>
            <person name="Engler F."/>
            <person name="Soderlund C."/>
            <person name="Wing R.A."/>
            <person name="Palmer L.E."/>
            <person name="de la Bastide M."/>
            <person name="Spiegel L."/>
            <person name="Nascimento L."/>
            <person name="Zutavern T."/>
            <person name="O'Shaughnessy A."/>
            <person name="Dike S."/>
            <person name="Dedhia N."/>
            <person name="Preston R."/>
            <person name="Balija V."/>
            <person name="McCombie W.R."/>
            <person name="Chow T."/>
            <person name="Chen H."/>
            <person name="Chung M."/>
            <person name="Chen C."/>
            <person name="Shaw J."/>
            <person name="Wu H."/>
            <person name="Hsiao K."/>
            <person name="Chao Y."/>
            <person name="Chu M."/>
            <person name="Cheng C."/>
            <person name="Hour A."/>
            <person name="Lee P."/>
            <person name="Lin S."/>
            <person name="Lin Y."/>
            <person name="Liou J."/>
            <person name="Liu S."/>
            <person name="Hsing Y."/>
            <person name="Raghuvanshi S."/>
            <person name="Mohanty A."/>
            <person name="Bharti A.K."/>
            <person name="Gaur A."/>
            <person name="Gupta V."/>
            <person name="Kumar D."/>
            <person name="Ravi V."/>
            <person name="Vij S."/>
            <person name="Kapur A."/>
            <person name="Khurana P."/>
            <person name="Khurana P."/>
            <person name="Khurana J.P."/>
            <person name="Tyagi A.K."/>
            <person name="Gaikwad K."/>
            <person name="Singh A."/>
            <person name="Dalal V."/>
            <person name="Srivastava S."/>
            <person name="Dixit A."/>
            <person name="Pal A.K."/>
            <person name="Ghazi I.A."/>
            <person name="Yadav M."/>
            <person name="Pandit A."/>
            <person name="Bhargava A."/>
            <person name="Sureshbabu K."/>
            <person name="Batra K."/>
            <person name="Sharma T.R."/>
            <person name="Mohapatra T."/>
            <person name="Singh N.K."/>
            <person name="Messing J."/>
            <person name="Nelson A.B."/>
            <person name="Fuks G."/>
            <person name="Kavchok S."/>
            <person name="Keizer G."/>
            <person name="Linton E."/>
            <person name="Llaca V."/>
            <person name="Song R."/>
            <person name="Tanyolac B."/>
            <person name="Young S."/>
            <person name="Ho-Il K."/>
            <person name="Hahn J.H."/>
            <person name="Sangsakoo G."/>
            <person name="Vanavichit A."/>
            <person name="de Mattos Luiz.A.T."/>
            <person name="Zimmer P.D."/>
            <person name="Malone G."/>
            <person name="Dellagostin O."/>
            <person name="de Oliveira A.C."/>
            <person name="Bevan M."/>
            <person name="Bancroft I."/>
            <person name="Minx P."/>
            <person name="Cordum H."/>
            <person name="Wilson R."/>
            <person name="Cheng Z."/>
            <person name="Jin W."/>
            <person name="Jiang J."/>
            <person name="Leong S.A."/>
            <person name="Iwama H."/>
            <person name="Gojobori T."/>
            <person name="Itoh T."/>
            <person name="Niimura Y."/>
            <person name="Fujii Y."/>
            <person name="Habara T."/>
            <person name="Sakai H."/>
            <person name="Sato Y."/>
            <person name="Wilson G."/>
            <person name="Kumar K."/>
            <person name="McCouch S."/>
            <person name="Juretic N."/>
            <person name="Hoen D."/>
            <person name="Wright S."/>
            <person name="Bruskiewich R."/>
            <person name="Bureau T."/>
            <person name="Miyao A."/>
            <person name="Hirochika H."/>
            <person name="Nishikawa T."/>
            <person name="Kadowaki K."/>
            <person name="Sugiura M."/>
            <person name="Burr B."/>
            <person name="Sasaki T."/>
        </authorList>
    </citation>
    <scope>NUCLEOTIDE SEQUENCE [LARGE SCALE GENOMIC DNA]</scope>
    <source>
        <strain evidence="3">cv. Nipponbare</strain>
    </source>
</reference>
<dbReference type="InParanoid" id="A0A0P0Y9W9"/>
<accession>A0A0P0Y9W9</accession>
<protein>
    <submittedName>
        <fullName evidence="2">Os12g0447932 protein</fullName>
    </submittedName>
</protein>